<protein>
    <submittedName>
        <fullName evidence="2">Uncharacterized protein</fullName>
    </submittedName>
</protein>
<feature type="compositionally biased region" description="Low complexity" evidence="1">
    <location>
        <begin position="402"/>
        <end position="414"/>
    </location>
</feature>
<name>J6ETS6_TRIAS</name>
<accession>J6ETS6</accession>
<feature type="region of interest" description="Disordered" evidence="1">
    <location>
        <begin position="257"/>
        <end position="447"/>
    </location>
</feature>
<feature type="compositionally biased region" description="Basic and acidic residues" evidence="1">
    <location>
        <begin position="647"/>
        <end position="657"/>
    </location>
</feature>
<dbReference type="Proteomes" id="UP000002748">
    <property type="component" value="Unassembled WGS sequence"/>
</dbReference>
<dbReference type="KEGG" id="tasa:A1Q1_05378"/>
<sequence>MSVQEAQHVAILDDMALDLVYEVFTESSAPYGFKRIIKLDKGGAPSLDRLRLAAEDVRENVDLFRKELRRIFNDYLDDKIRVNPEIRQWLLEAWISTAYGPYTKIRPNEKGSVDLVTATTLARGKLERIVGVEDVCLNLKGDGNVERLGFDEDFLDYSHRDIPKATVGPIRLVKACANTKWLARPSNPGVFFPDGADVQWLVLKRTIPEGEMLWWAWGDGEYEKEWLVIRLPANTDVHSPCPPAEKRKSRGGSIASFVVPDWEPPIPSPTQAEPEEKKPKKRVRTYSGSKRTIKKPRRPSSDHQASSPSAPRSSSTGSLSPPPPVRRRLPSETPEPSPIPEQSSESPWVETPAADEEGTDLVMEQTQVDVNGMGNRQDESYDTTMQPVADDDKAEERMDQPSSVSERSRQSSVSDLTTVLQTASSPMSAAKVSPKAVHNDGRQPKPTLVRMTTEPTFAAEPSSAGAVSSELTPVAQLAPAVQLAPPLADAPLAPASDGHVEHPVNMQSVVQNLIQNVVPGTVPAQLLSAGHTSEETTILNLRLVVSSETLRNAAPATDPALEERVAALEADLDEQKSRNDALQQENASLKESVQQHNAVVSQHQADMSDVQSENASLQVQKDALEHDKAKLLKEIDGFKKQIAKSNQDTKKLEKDAKQAQGNYKEAQQDIKTIRREKDEVEKRCQILAEEIEKLCRDKEKLSEDLRGFVMRRKMAAAGPEERVPREYPPPPPPGEYPPHPHQHPHPPPPMEYPYPPPGYPSPPPHAGSPWSPPAPPQWGPSSAGPSPAPHLPPHYPPRPATASGAFPHGPYPDRPPSGHGHGPPPMHSPDVRMRHDRERDRLPPPPHPLDVKPSLPSLPAVLSGRPGGPPPPPPPHVARSVSGMASPNGKFWN</sequence>
<feature type="compositionally biased region" description="Basic and acidic residues" evidence="1">
    <location>
        <begin position="829"/>
        <end position="842"/>
    </location>
</feature>
<proteinExistence type="predicted"/>
<feature type="compositionally biased region" description="Polar residues" evidence="1">
    <location>
        <begin position="415"/>
        <end position="427"/>
    </location>
</feature>
<feature type="region of interest" description="Disordered" evidence="1">
    <location>
        <begin position="644"/>
        <end position="664"/>
    </location>
</feature>
<evidence type="ECO:0000313" key="2">
    <source>
        <dbReference type="EMBL" id="EJT46167.1"/>
    </source>
</evidence>
<dbReference type="GeneID" id="25988890"/>
<evidence type="ECO:0000256" key="1">
    <source>
        <dbReference type="SAM" id="MobiDB-lite"/>
    </source>
</evidence>
<feature type="compositionally biased region" description="Low complexity" evidence="1">
    <location>
        <begin position="306"/>
        <end position="319"/>
    </location>
</feature>
<dbReference type="VEuPathDB" id="FungiDB:A1Q1_05378"/>
<feature type="compositionally biased region" description="Pro residues" evidence="1">
    <location>
        <begin position="726"/>
        <end position="778"/>
    </location>
</feature>
<reference evidence="2 3" key="1">
    <citation type="journal article" date="2012" name="Eukaryot. Cell">
        <title>Draft genome sequence of CBS 2479, the standard type strain of Trichosporon asahii.</title>
        <authorList>
            <person name="Yang R.Y."/>
            <person name="Li H.T."/>
            <person name="Zhu H."/>
            <person name="Zhou G.P."/>
            <person name="Wang M."/>
            <person name="Wang L."/>
        </authorList>
    </citation>
    <scope>NUCLEOTIDE SEQUENCE [LARGE SCALE GENOMIC DNA]</scope>
    <source>
        <strain evidence="3">ATCC 90039 / CBS 2479 / JCM 2466 / KCTC 7840 / NCYC 2677 / UAMH 7654</strain>
    </source>
</reference>
<feature type="compositionally biased region" description="Pro residues" evidence="1">
    <location>
        <begin position="867"/>
        <end position="876"/>
    </location>
</feature>
<feature type="compositionally biased region" description="Basic and acidic residues" evidence="1">
    <location>
        <begin position="390"/>
        <end position="399"/>
    </location>
</feature>
<comment type="caution">
    <text evidence="2">The sequence shown here is derived from an EMBL/GenBank/DDBJ whole genome shotgun (WGS) entry which is preliminary data.</text>
</comment>
<dbReference type="EMBL" id="ALBS01000304">
    <property type="protein sequence ID" value="EJT46167.1"/>
    <property type="molecule type" value="Genomic_DNA"/>
</dbReference>
<gene>
    <name evidence="2" type="ORF">A1Q1_05378</name>
</gene>
<feature type="region of interest" description="Disordered" evidence="1">
    <location>
        <begin position="587"/>
        <end position="614"/>
    </location>
</feature>
<dbReference type="AlphaFoldDB" id="J6ETS6"/>
<feature type="region of interest" description="Disordered" evidence="1">
    <location>
        <begin position="714"/>
        <end position="893"/>
    </location>
</feature>
<dbReference type="Gene3D" id="1.10.287.1490">
    <property type="match status" value="1"/>
</dbReference>
<dbReference type="RefSeq" id="XP_014177585.1">
    <property type="nucleotide sequence ID" value="XM_014322110.1"/>
</dbReference>
<feature type="compositionally biased region" description="Pro residues" evidence="1">
    <location>
        <begin position="786"/>
        <end position="799"/>
    </location>
</feature>
<evidence type="ECO:0000313" key="3">
    <source>
        <dbReference type="Proteomes" id="UP000002748"/>
    </source>
</evidence>
<dbReference type="HOGENOM" id="CLU_323709_0_0_1"/>
<organism evidence="2 3">
    <name type="scientific">Trichosporon asahii var. asahii (strain ATCC 90039 / CBS 2479 / JCM 2466 / KCTC 7840 / NBRC 103889/ NCYC 2677 / UAMH 7654)</name>
    <name type="common">Yeast</name>
    <dbReference type="NCBI Taxonomy" id="1186058"/>
    <lineage>
        <taxon>Eukaryota</taxon>
        <taxon>Fungi</taxon>
        <taxon>Dikarya</taxon>
        <taxon>Basidiomycota</taxon>
        <taxon>Agaricomycotina</taxon>
        <taxon>Tremellomycetes</taxon>
        <taxon>Trichosporonales</taxon>
        <taxon>Trichosporonaceae</taxon>
        <taxon>Trichosporon</taxon>
    </lineage>
</organism>